<dbReference type="AlphaFoldDB" id="A0A1R3I5T8"/>
<evidence type="ECO:0000313" key="1">
    <source>
        <dbReference type="EMBL" id="OMO77909.1"/>
    </source>
</evidence>
<gene>
    <name evidence="1" type="ORF">COLO4_24950</name>
</gene>
<reference evidence="2" key="1">
    <citation type="submission" date="2013-09" db="EMBL/GenBank/DDBJ databases">
        <title>Corchorus olitorius genome sequencing.</title>
        <authorList>
            <person name="Alam M."/>
            <person name="Haque M.S."/>
            <person name="Islam M.S."/>
            <person name="Emdad E.M."/>
            <person name="Islam M.M."/>
            <person name="Ahmed B."/>
            <person name="Halim A."/>
            <person name="Hossen Q.M.M."/>
            <person name="Hossain M.Z."/>
            <person name="Ahmed R."/>
            <person name="Khan M.M."/>
            <person name="Islam R."/>
            <person name="Rashid M.M."/>
            <person name="Khan S.A."/>
            <person name="Rahman M.S."/>
            <person name="Alam M."/>
            <person name="Yahiya A.S."/>
            <person name="Khan M.S."/>
            <person name="Azam M.S."/>
            <person name="Haque T."/>
            <person name="Lashkar M.Z.H."/>
            <person name="Akhand A.I."/>
            <person name="Morshed G."/>
            <person name="Roy S."/>
            <person name="Uddin K.S."/>
            <person name="Rabeya T."/>
            <person name="Hossain A.S."/>
            <person name="Chowdhury A."/>
            <person name="Snigdha A.R."/>
            <person name="Mortoza M.S."/>
            <person name="Matin S.A."/>
            <person name="Hoque S.M.E."/>
            <person name="Islam M.K."/>
            <person name="Roy D.K."/>
            <person name="Haider R."/>
            <person name="Moosa M.M."/>
            <person name="Elias S.M."/>
            <person name="Hasan A.M."/>
            <person name="Jahan S."/>
            <person name="Shafiuddin M."/>
            <person name="Mahmood N."/>
            <person name="Shommy N.S."/>
        </authorList>
    </citation>
    <scope>NUCLEOTIDE SEQUENCE [LARGE SCALE GENOMIC DNA]</scope>
    <source>
        <strain evidence="2">cv. O-4</strain>
    </source>
</reference>
<dbReference type="OrthoDB" id="1113909at2759"/>
<evidence type="ECO:0008006" key="3">
    <source>
        <dbReference type="Google" id="ProtNLM"/>
    </source>
</evidence>
<comment type="caution">
    <text evidence="1">The sequence shown here is derived from an EMBL/GenBank/DDBJ whole genome shotgun (WGS) entry which is preliminary data.</text>
</comment>
<proteinExistence type="predicted"/>
<evidence type="ECO:0000313" key="2">
    <source>
        <dbReference type="Proteomes" id="UP000187203"/>
    </source>
</evidence>
<sequence>MAAQPIQFPTKSNLSATMHDFVELIEIQFQISYPSMPLAASPQFQQNPTLIDIIKIVLTVAHSYPPCGPSGVTLLGHWLGVMQAIDINSINLEALLEDQSILKELYTRGLTHCSVPELCLHQSFREIEHRTLTNGVTRIHILGELKKIFIVNTTPVSNASLYTLFSVSRPDQTTLHECRLRLHTSNEPGASPMRILIINASGIRNPAFMVALTEHRTEFNPHLVLVTETRLGGVEGRLARLSTNFRAATYLETVGNFGGVWLLWNSRILRLQIIVRTDRSLTTKLDPIM</sequence>
<name>A0A1R3I5T8_9ROSI</name>
<protein>
    <recommendedName>
        <fullName evidence="3">Endonuclease/exonuclease/phosphatase</fullName>
    </recommendedName>
</protein>
<accession>A0A1R3I5T8</accession>
<dbReference type="EMBL" id="AWUE01018854">
    <property type="protein sequence ID" value="OMO77909.1"/>
    <property type="molecule type" value="Genomic_DNA"/>
</dbReference>
<keyword evidence="2" id="KW-1185">Reference proteome</keyword>
<dbReference type="Proteomes" id="UP000187203">
    <property type="component" value="Unassembled WGS sequence"/>
</dbReference>
<organism evidence="1 2">
    <name type="scientific">Corchorus olitorius</name>
    <dbReference type="NCBI Taxonomy" id="93759"/>
    <lineage>
        <taxon>Eukaryota</taxon>
        <taxon>Viridiplantae</taxon>
        <taxon>Streptophyta</taxon>
        <taxon>Embryophyta</taxon>
        <taxon>Tracheophyta</taxon>
        <taxon>Spermatophyta</taxon>
        <taxon>Magnoliopsida</taxon>
        <taxon>eudicotyledons</taxon>
        <taxon>Gunneridae</taxon>
        <taxon>Pentapetalae</taxon>
        <taxon>rosids</taxon>
        <taxon>malvids</taxon>
        <taxon>Malvales</taxon>
        <taxon>Malvaceae</taxon>
        <taxon>Grewioideae</taxon>
        <taxon>Apeibeae</taxon>
        <taxon>Corchorus</taxon>
    </lineage>
</organism>